<dbReference type="RefSeq" id="WP_257530934.1">
    <property type="nucleotide sequence ID" value="NZ_JANKAS010000006.1"/>
</dbReference>
<comment type="similarity">
    <text evidence="1 2">Belongs to the small heat shock protein (HSP20) family.</text>
</comment>
<comment type="caution">
    <text evidence="4">The sequence shown here is derived from an EMBL/GenBank/DDBJ whole genome shotgun (WGS) entry which is preliminary data.</text>
</comment>
<dbReference type="InterPro" id="IPR031107">
    <property type="entry name" value="Small_HSP"/>
</dbReference>
<evidence type="ECO:0000256" key="2">
    <source>
        <dbReference type="RuleBase" id="RU003616"/>
    </source>
</evidence>
<protein>
    <submittedName>
        <fullName evidence="4">Hsp20/alpha crystallin family protein</fullName>
    </submittedName>
</protein>
<evidence type="ECO:0000313" key="4">
    <source>
        <dbReference type="EMBL" id="MCR1899024.1"/>
    </source>
</evidence>
<feature type="domain" description="SHSP" evidence="3">
    <location>
        <begin position="38"/>
        <end position="148"/>
    </location>
</feature>
<evidence type="ECO:0000259" key="3">
    <source>
        <dbReference type="PROSITE" id="PS01031"/>
    </source>
</evidence>
<sequence>MAGLIPFNRRHGRLMNRGFEDFYNRVDDLLNEGFAYGENLIRGNFKMDIQKKDHEYLIEAELPGVKKEEVNLELEDGRLTISVKREENINEEGKNYIHKETRSSSMSRSVYLQDAQQEGVKAKLDNGILSITIPREEKPNCTKRIDIQ</sequence>
<dbReference type="EMBL" id="JANKAS010000006">
    <property type="protein sequence ID" value="MCR1899024.1"/>
    <property type="molecule type" value="Genomic_DNA"/>
</dbReference>
<organism evidence="4 5">
    <name type="scientific">Irregularibacter muris</name>
    <dbReference type="NCBI Taxonomy" id="1796619"/>
    <lineage>
        <taxon>Bacteria</taxon>
        <taxon>Bacillati</taxon>
        <taxon>Bacillota</taxon>
        <taxon>Clostridia</taxon>
        <taxon>Eubacteriales</taxon>
        <taxon>Eubacteriaceae</taxon>
        <taxon>Irregularibacter</taxon>
    </lineage>
</organism>
<dbReference type="Gene3D" id="2.60.40.790">
    <property type="match status" value="1"/>
</dbReference>
<dbReference type="PROSITE" id="PS01031">
    <property type="entry name" value="SHSP"/>
    <property type="match status" value="1"/>
</dbReference>
<dbReference type="AlphaFoldDB" id="A0AAE3L2Q1"/>
<dbReference type="PANTHER" id="PTHR11527">
    <property type="entry name" value="HEAT-SHOCK PROTEIN 20 FAMILY MEMBER"/>
    <property type="match status" value="1"/>
</dbReference>
<name>A0AAE3L2Q1_9FIRM</name>
<dbReference type="InterPro" id="IPR008978">
    <property type="entry name" value="HSP20-like_chaperone"/>
</dbReference>
<keyword evidence="5" id="KW-1185">Reference proteome</keyword>
<evidence type="ECO:0000256" key="1">
    <source>
        <dbReference type="PROSITE-ProRule" id="PRU00285"/>
    </source>
</evidence>
<dbReference type="Proteomes" id="UP001205748">
    <property type="component" value="Unassembled WGS sequence"/>
</dbReference>
<reference evidence="4" key="1">
    <citation type="submission" date="2022-07" db="EMBL/GenBank/DDBJ databases">
        <title>Enhanced cultured diversity of the mouse gut microbiota enables custom-made synthetic communities.</title>
        <authorList>
            <person name="Afrizal A."/>
        </authorList>
    </citation>
    <scope>NUCLEOTIDE SEQUENCE</scope>
    <source>
        <strain evidence="4">DSM 28593</strain>
    </source>
</reference>
<dbReference type="InterPro" id="IPR002068">
    <property type="entry name" value="A-crystallin/Hsp20_dom"/>
</dbReference>
<dbReference type="SUPFAM" id="SSF49764">
    <property type="entry name" value="HSP20-like chaperones"/>
    <property type="match status" value="1"/>
</dbReference>
<dbReference type="CDD" id="cd06471">
    <property type="entry name" value="ACD_LpsHSP_like"/>
    <property type="match status" value="1"/>
</dbReference>
<accession>A0AAE3L2Q1</accession>
<proteinExistence type="inferred from homology"/>
<dbReference type="Pfam" id="PF00011">
    <property type="entry name" value="HSP20"/>
    <property type="match status" value="1"/>
</dbReference>
<evidence type="ECO:0000313" key="5">
    <source>
        <dbReference type="Proteomes" id="UP001205748"/>
    </source>
</evidence>
<gene>
    <name evidence="4" type="ORF">NSA47_08500</name>
</gene>